<name>A0A2U1E6T6_9FIRM</name>
<dbReference type="EMBL" id="QEKV01000001">
    <property type="protein sequence ID" value="PVY95572.1"/>
    <property type="molecule type" value="Genomic_DNA"/>
</dbReference>
<evidence type="ECO:0000313" key="1">
    <source>
        <dbReference type="EMBL" id="PVY95572.1"/>
    </source>
</evidence>
<organism evidence="1 2">
    <name type="scientific">Ezakiella coagulans</name>
    <dbReference type="NCBI Taxonomy" id="46507"/>
    <lineage>
        <taxon>Bacteria</taxon>
        <taxon>Bacillati</taxon>
        <taxon>Bacillota</taxon>
        <taxon>Tissierellia</taxon>
        <taxon>Ezakiella</taxon>
    </lineage>
</organism>
<dbReference type="AlphaFoldDB" id="A0A2U1E6T6"/>
<gene>
    <name evidence="1" type="ORF">C7381_10198</name>
</gene>
<evidence type="ECO:0008006" key="3">
    <source>
        <dbReference type="Google" id="ProtNLM"/>
    </source>
</evidence>
<sequence>MKKVLPLIICILALIFTSCTKKKSEKLYPVLKYTDNDASYVFINKDNEVKIDKHYDDVLKAFEGDYAVVIENGKVSIINREGEDVLSGIENVYQIKDGLVTVKNKDKTDLIDLKTKDVLMTYDYILIGENKIFSYLDGDKWGYRNLDGEKTLAPQFEEAYPFGKNAGVAVKDGKAVIIDGDMNVKETNYTESYKINDETILAREGNRQLLLDLNGEVVNPEVKGDLTEVYGGMYTVFDRKNGELVKKVYTLKGEPVSDEVFTDVRLLGNGFFAANNGELFALYSEKDGRVTDFKYDFLSAESFDVNGGFVTGVSNGVGEILDKNGNLKKTVGENIDSIMKDENLIITSDYGKITYFDQDGNVIEKSPKINPVGTVKMLIDEKDGKNYLFIVSKDTNEKLNASLKSIADRITTEKNVTYDYRLEGDILYATLKAHDKNYPFMVDIYTSEVVDAKDIFIDEAAMKSIVDQKKTEENMQGDVELVCFSFENELKMVLRSDKEYFVDIPREEIEKYLDLTGGEFFKSLLAPKINK</sequence>
<dbReference type="Proteomes" id="UP000245793">
    <property type="component" value="Unassembled WGS sequence"/>
</dbReference>
<keyword evidence="2" id="KW-1185">Reference proteome</keyword>
<reference evidence="1 2" key="1">
    <citation type="submission" date="2018-04" db="EMBL/GenBank/DDBJ databases">
        <title>Genomic Encyclopedia of Type Strains, Phase IV (KMG-IV): sequencing the most valuable type-strain genomes for metagenomic binning, comparative biology and taxonomic classification.</title>
        <authorList>
            <person name="Goeker M."/>
        </authorList>
    </citation>
    <scope>NUCLEOTIDE SEQUENCE [LARGE SCALE GENOMIC DNA]</scope>
    <source>
        <strain evidence="1 2">DSM 20705</strain>
    </source>
</reference>
<evidence type="ECO:0000313" key="2">
    <source>
        <dbReference type="Proteomes" id="UP000245793"/>
    </source>
</evidence>
<proteinExistence type="predicted"/>
<dbReference type="PROSITE" id="PS51257">
    <property type="entry name" value="PROKAR_LIPOPROTEIN"/>
    <property type="match status" value="1"/>
</dbReference>
<dbReference type="PANTHER" id="PTHR37841:SF1">
    <property type="entry name" value="DUF3298 DOMAIN-CONTAINING PROTEIN"/>
    <property type="match status" value="1"/>
</dbReference>
<dbReference type="InterPro" id="IPR032774">
    <property type="entry name" value="WG_beta_rep"/>
</dbReference>
<dbReference type="Pfam" id="PF14903">
    <property type="entry name" value="WG_beta_rep"/>
    <property type="match status" value="2"/>
</dbReference>
<protein>
    <recommendedName>
        <fullName evidence="3">WG repeat protein</fullName>
    </recommendedName>
</protein>
<accession>A0A2U1E6T6</accession>
<dbReference type="RefSeq" id="WP_116479506.1">
    <property type="nucleotide sequence ID" value="NZ_QEKV01000001.1"/>
</dbReference>
<dbReference type="PANTHER" id="PTHR37841">
    <property type="entry name" value="GLR2918 PROTEIN"/>
    <property type="match status" value="1"/>
</dbReference>
<comment type="caution">
    <text evidence="1">The sequence shown here is derived from an EMBL/GenBank/DDBJ whole genome shotgun (WGS) entry which is preliminary data.</text>
</comment>